<keyword evidence="6" id="KW-0804">Transcription</keyword>
<keyword evidence="5" id="KW-0235">DNA replication</keyword>
<dbReference type="RefSeq" id="WP_115870729.1">
    <property type="nucleotide sequence ID" value="NZ_JAEDAQ010000002.1"/>
</dbReference>
<dbReference type="InterPro" id="IPR034151">
    <property type="entry name" value="TOPRIM_DnaG_bac"/>
</dbReference>
<sequence length="321" mass="36753">MAKIKIKGRLVDVNLREEIEMFEFDKVTWRGDKMTACSPFRYDSTPSFFLNVEEGDYAGTWKDSGAYDDEYASGNFQKLLSFLRNESYEETVDYLLAKYDYEYMDTSLSLDIEPLYIRKSIVTLDESLISKKPLDKTYLDSRGIHPKIVELNGVFDNGNSIGIVWRDINGRIATIKYRHKQSKIFWYEKEATSVNRLVYGINHVVERDLKRIVLCEAEIDAMTWQSAGIFAVAVGGASLNDIQAQLIASSGVDEVILGGDFDEAGERFNSIAYEKLRMYIPSIKKIKDSDKIPFKDVNEFGTINVKRLEFESIPIVKELII</sequence>
<keyword evidence="4" id="KW-0548">Nucleotidyltransferase</keyword>
<evidence type="ECO:0000313" key="8">
    <source>
        <dbReference type="EMBL" id="MBH9580079.1"/>
    </source>
</evidence>
<dbReference type="CDD" id="cd03364">
    <property type="entry name" value="TOPRIM_DnaG_primases"/>
    <property type="match status" value="1"/>
</dbReference>
<dbReference type="Gene3D" id="3.90.580.10">
    <property type="entry name" value="Zinc finger, CHC2-type domain"/>
    <property type="match status" value="1"/>
</dbReference>
<keyword evidence="2" id="KW-0639">Primosome</keyword>
<gene>
    <name evidence="8" type="ORF">I9026_01670</name>
</gene>
<evidence type="ECO:0000313" key="9">
    <source>
        <dbReference type="Proteomes" id="UP000597038"/>
    </source>
</evidence>
<dbReference type="Proteomes" id="UP000597038">
    <property type="component" value="Unassembled WGS sequence"/>
</dbReference>
<feature type="domain" description="Toprim" evidence="7">
    <location>
        <begin position="210"/>
        <end position="281"/>
    </location>
</feature>
<evidence type="ECO:0000256" key="2">
    <source>
        <dbReference type="ARBA" id="ARBA00022515"/>
    </source>
</evidence>
<evidence type="ECO:0000256" key="3">
    <source>
        <dbReference type="ARBA" id="ARBA00022679"/>
    </source>
</evidence>
<comment type="caution">
    <text evidence="8">The sequence shown here is derived from an EMBL/GenBank/DDBJ whole genome shotgun (WGS) entry which is preliminary data.</text>
</comment>
<dbReference type="SUPFAM" id="SSF56731">
    <property type="entry name" value="DNA primase core"/>
    <property type="match status" value="1"/>
</dbReference>
<dbReference type="InterPro" id="IPR036977">
    <property type="entry name" value="DNA_primase_Znf_CHC2"/>
</dbReference>
<accession>A0ABS0QLI3</accession>
<dbReference type="SMART" id="SM00493">
    <property type="entry name" value="TOPRIM"/>
    <property type="match status" value="1"/>
</dbReference>
<evidence type="ECO:0000256" key="4">
    <source>
        <dbReference type="ARBA" id="ARBA00022695"/>
    </source>
</evidence>
<name>A0ABS0QLI3_9STAP</name>
<dbReference type="SUPFAM" id="SSF57783">
    <property type="entry name" value="Zinc beta-ribbon"/>
    <property type="match status" value="1"/>
</dbReference>
<dbReference type="InterPro" id="IPR006171">
    <property type="entry name" value="TOPRIM_dom"/>
</dbReference>
<proteinExistence type="predicted"/>
<evidence type="ECO:0000256" key="5">
    <source>
        <dbReference type="ARBA" id="ARBA00022705"/>
    </source>
</evidence>
<dbReference type="Pfam" id="PF13155">
    <property type="entry name" value="Toprim_2"/>
    <property type="match status" value="1"/>
</dbReference>
<dbReference type="Gene3D" id="3.40.1360.10">
    <property type="match status" value="1"/>
</dbReference>
<reference evidence="8 9" key="1">
    <citation type="submission" date="2020-12" db="EMBL/GenBank/DDBJ databases">
        <title>Genomic analysis of Staphylococcus felis from a cat with skin infection.</title>
        <authorList>
            <person name="Aslantas O."/>
            <person name="Keskin O."/>
            <person name="Buyukaltay K."/>
            <person name="Gullu Yucetepe A."/>
        </authorList>
    </citation>
    <scope>NUCLEOTIDE SEQUENCE [LARGE SCALE GENOMIC DNA]</scope>
    <source>
        <strain evidence="8 9">HARRANVET</strain>
    </source>
</reference>
<organism evidence="8 9">
    <name type="scientific">Staphylococcus felis</name>
    <dbReference type="NCBI Taxonomy" id="46127"/>
    <lineage>
        <taxon>Bacteria</taxon>
        <taxon>Bacillati</taxon>
        <taxon>Bacillota</taxon>
        <taxon>Bacilli</taxon>
        <taxon>Bacillales</taxon>
        <taxon>Staphylococcaceae</taxon>
        <taxon>Staphylococcus</taxon>
    </lineage>
</organism>
<keyword evidence="1" id="KW-0240">DNA-directed RNA polymerase</keyword>
<evidence type="ECO:0000256" key="1">
    <source>
        <dbReference type="ARBA" id="ARBA00022478"/>
    </source>
</evidence>
<evidence type="ECO:0000256" key="6">
    <source>
        <dbReference type="ARBA" id="ARBA00023163"/>
    </source>
</evidence>
<evidence type="ECO:0000259" key="7">
    <source>
        <dbReference type="SMART" id="SM00493"/>
    </source>
</evidence>
<keyword evidence="3" id="KW-0808">Transferase</keyword>
<dbReference type="EMBL" id="JAEDAQ010000002">
    <property type="protein sequence ID" value="MBH9580079.1"/>
    <property type="molecule type" value="Genomic_DNA"/>
</dbReference>
<protein>
    <submittedName>
        <fullName evidence="8">Toprim domain-containing protein</fullName>
    </submittedName>
</protein>
<keyword evidence="9" id="KW-1185">Reference proteome</keyword>